<sequence>DEATRTKKRKLIQPALFHLPFNYRSHSGIVACASSLVELISKLFPNSIDKLGRETGLIGGPRPVFFSGWENSSIPIARFIRGQEGDKAKLGANQVILVRNDASRDALRARVGEIGLILTLYETPHFTPKSPDGILAVSWSKMPGYRQDSVRSARTAPGQCQNRYNKLIILRCKRMPG</sequence>
<feature type="non-terminal residue" evidence="1">
    <location>
        <position position="177"/>
    </location>
</feature>
<accession>A0A8H3GM68</accession>
<name>A0A8H3GM68_9AGAM</name>
<dbReference type="Proteomes" id="UP000663843">
    <property type="component" value="Unassembled WGS sequence"/>
</dbReference>
<evidence type="ECO:0000313" key="2">
    <source>
        <dbReference type="Proteomes" id="UP000663843"/>
    </source>
</evidence>
<dbReference type="EMBL" id="CAJMWT010002903">
    <property type="protein sequence ID" value="CAE6457629.1"/>
    <property type="molecule type" value="Genomic_DNA"/>
</dbReference>
<dbReference type="InterPro" id="IPR039904">
    <property type="entry name" value="TRANK1"/>
</dbReference>
<proteinExistence type="predicted"/>
<dbReference type="PANTHER" id="PTHR21529:SF4">
    <property type="entry name" value="TPR AND ANKYRIN REPEAT-CONTAINING PROTEIN 1"/>
    <property type="match status" value="1"/>
</dbReference>
<dbReference type="AlphaFoldDB" id="A0A8H3GM68"/>
<gene>
    <name evidence="1" type="ORF">RDB_LOCUS93072</name>
</gene>
<dbReference type="PANTHER" id="PTHR21529">
    <property type="entry name" value="MAMMARY TURMOR VIRUS RECEPTOR HOMOLOG 1, 2 MTVR1, 2"/>
    <property type="match status" value="1"/>
</dbReference>
<comment type="caution">
    <text evidence="1">The sequence shown here is derived from an EMBL/GenBank/DDBJ whole genome shotgun (WGS) entry which is preliminary data.</text>
</comment>
<reference evidence="1" key="1">
    <citation type="submission" date="2021-01" db="EMBL/GenBank/DDBJ databases">
        <authorList>
            <person name="Kaushik A."/>
        </authorList>
    </citation>
    <scope>NUCLEOTIDE SEQUENCE</scope>
    <source>
        <strain evidence="1">AG2-2IIIB</strain>
    </source>
</reference>
<protein>
    <submittedName>
        <fullName evidence="1">Uncharacterized protein</fullName>
    </submittedName>
</protein>
<evidence type="ECO:0000313" key="1">
    <source>
        <dbReference type="EMBL" id="CAE6457629.1"/>
    </source>
</evidence>
<organism evidence="1 2">
    <name type="scientific">Rhizoctonia solani</name>
    <dbReference type="NCBI Taxonomy" id="456999"/>
    <lineage>
        <taxon>Eukaryota</taxon>
        <taxon>Fungi</taxon>
        <taxon>Dikarya</taxon>
        <taxon>Basidiomycota</taxon>
        <taxon>Agaricomycotina</taxon>
        <taxon>Agaricomycetes</taxon>
        <taxon>Cantharellales</taxon>
        <taxon>Ceratobasidiaceae</taxon>
        <taxon>Rhizoctonia</taxon>
    </lineage>
</organism>